<dbReference type="OrthoDB" id="9785707at2"/>
<keyword evidence="4" id="KW-1185">Reference proteome</keyword>
<sequence>MTREELLALALHLKKGFGYAAYRRFVEKFGSLESAVGLGAVELSAELSAAEGEVERAEKLGVKILTVASPGYPKELLQVASPPLALYLRGELPSGPRVAVIGSRRCSPYGRRVAFRLGKLLSEAGVTVVSGLAQGIDTEAHRGAVRGGGLTLAVLGSGVDRVFPLTNLHLAEEIVESGGGLLSEFSLGTKARKEFFPRRNRIVSGLSSAVVVVEATERSGTFITVDYALEQGREVFAVPGPIDSPYSRGTNHLLKEGAVPLTELSELLEFLGVKRAEVRVPPEFERAYSLLSAPLTADAFAVKLGVQIHEALRLLAQMELLGLVSREGGLYRAC</sequence>
<evidence type="ECO:0000259" key="2">
    <source>
        <dbReference type="Pfam" id="PF02481"/>
    </source>
</evidence>
<dbReference type="EMBL" id="CP002444">
    <property type="protein sequence ID" value="ADU96150.1"/>
    <property type="molecule type" value="Genomic_DNA"/>
</dbReference>
<dbReference type="RefSeq" id="WP_013536936.1">
    <property type="nucleotide sequence ID" value="NC_014926.1"/>
</dbReference>
<dbReference type="PANTHER" id="PTHR43022:SF1">
    <property type="entry name" value="PROTEIN SMF"/>
    <property type="match status" value="1"/>
</dbReference>
<dbReference type="SUPFAM" id="SSF102405">
    <property type="entry name" value="MCP/YpsA-like"/>
    <property type="match status" value="1"/>
</dbReference>
<dbReference type="HOGENOM" id="CLU_029601_0_3_0"/>
<dbReference type="Pfam" id="PF02481">
    <property type="entry name" value="DNA_processg_A"/>
    <property type="match status" value="1"/>
</dbReference>
<dbReference type="PANTHER" id="PTHR43022">
    <property type="entry name" value="PROTEIN SMF"/>
    <property type="match status" value="1"/>
</dbReference>
<evidence type="ECO:0000313" key="4">
    <source>
        <dbReference type="Proteomes" id="UP000006362"/>
    </source>
</evidence>
<dbReference type="KEGG" id="tam:Theam_0177"/>
<dbReference type="eggNOG" id="COG0758">
    <property type="taxonomic scope" value="Bacteria"/>
</dbReference>
<proteinExistence type="inferred from homology"/>
<dbReference type="STRING" id="648996.Theam_0177"/>
<accession>E8T3L9</accession>
<dbReference type="GO" id="GO:0009294">
    <property type="term" value="P:DNA-mediated transformation"/>
    <property type="evidence" value="ECO:0007669"/>
    <property type="project" value="InterPro"/>
</dbReference>
<feature type="domain" description="Smf/DprA SLOG" evidence="2">
    <location>
        <begin position="63"/>
        <end position="271"/>
    </location>
</feature>
<evidence type="ECO:0000313" key="3">
    <source>
        <dbReference type="EMBL" id="ADU96150.1"/>
    </source>
</evidence>
<dbReference type="InterPro" id="IPR057666">
    <property type="entry name" value="DrpA_SLOG"/>
</dbReference>
<dbReference type="NCBIfam" id="TIGR00732">
    <property type="entry name" value="dprA"/>
    <property type="match status" value="1"/>
</dbReference>
<organism evidence="3 4">
    <name type="scientific">Thermovibrio ammonificans (strain DSM 15698 / JCM 12110 / HB-1)</name>
    <dbReference type="NCBI Taxonomy" id="648996"/>
    <lineage>
        <taxon>Bacteria</taxon>
        <taxon>Pseudomonadati</taxon>
        <taxon>Aquificota</taxon>
        <taxon>Aquificia</taxon>
        <taxon>Desulfurobacteriales</taxon>
        <taxon>Desulfurobacteriaceae</taxon>
        <taxon>Thermovibrio</taxon>
    </lineage>
</organism>
<dbReference type="AlphaFoldDB" id="E8T3L9"/>
<evidence type="ECO:0000256" key="1">
    <source>
        <dbReference type="ARBA" id="ARBA00006525"/>
    </source>
</evidence>
<name>E8T3L9_THEA1</name>
<comment type="similarity">
    <text evidence="1">Belongs to the DprA/Smf family.</text>
</comment>
<gene>
    <name evidence="3" type="ordered locus">Theam_0177</name>
</gene>
<dbReference type="Gene3D" id="3.40.50.450">
    <property type="match status" value="1"/>
</dbReference>
<reference evidence="3" key="1">
    <citation type="submission" date="2011-01" db="EMBL/GenBank/DDBJ databases">
        <title>Complete sequence of chromosome of Thermovibrio ammonificans HB-1.</title>
        <authorList>
            <consortium name="US DOE Joint Genome Institute"/>
            <person name="Lucas S."/>
            <person name="Copeland A."/>
            <person name="Lapidus A."/>
            <person name="Cheng J.-F."/>
            <person name="Goodwin L."/>
            <person name="Pitluck S."/>
            <person name="Davenport K."/>
            <person name="Detter J.C."/>
            <person name="Han C."/>
            <person name="Tapia R."/>
            <person name="Land M."/>
            <person name="Hauser L."/>
            <person name="Kyrpides N."/>
            <person name="Ivanova N."/>
            <person name="Ovchinnikova G."/>
            <person name="Vetriani C."/>
            <person name="Woyke T."/>
        </authorList>
    </citation>
    <scope>NUCLEOTIDE SEQUENCE [LARGE SCALE GENOMIC DNA]</scope>
    <source>
        <strain evidence="3">HB-1</strain>
    </source>
</reference>
<protein>
    <submittedName>
        <fullName evidence="3">DNA protecting protein DprA</fullName>
    </submittedName>
</protein>
<dbReference type="InterPro" id="IPR003488">
    <property type="entry name" value="DprA"/>
</dbReference>
<dbReference type="Proteomes" id="UP000006362">
    <property type="component" value="Chromosome"/>
</dbReference>